<dbReference type="Pfam" id="PF00106">
    <property type="entry name" value="adh_short"/>
    <property type="match status" value="1"/>
</dbReference>
<dbReference type="EMBL" id="JBIMSO010000061">
    <property type="protein sequence ID" value="MFH5210464.1"/>
    <property type="molecule type" value="Genomic_DNA"/>
</dbReference>
<proteinExistence type="predicted"/>
<dbReference type="Gene3D" id="3.40.50.720">
    <property type="entry name" value="NAD(P)-binding Rossmann-like Domain"/>
    <property type="match status" value="1"/>
</dbReference>
<evidence type="ECO:0000313" key="1">
    <source>
        <dbReference type="EMBL" id="MFH5210464.1"/>
    </source>
</evidence>
<dbReference type="SUPFAM" id="SSF51735">
    <property type="entry name" value="NAD(P)-binding Rossmann-fold domains"/>
    <property type="match status" value="1"/>
</dbReference>
<evidence type="ECO:0000313" key="2">
    <source>
        <dbReference type="Proteomes" id="UP001609175"/>
    </source>
</evidence>
<sequence>MTDVLAGKTAFISGGSRGVGLEIARTLARAGANIAMIAKTDTPNPKLPGTIHDAADELRALGADVLPIVGDIRDDDRVAEAVAQTVQKFGGLDLCINNASALNLADIGSLPMKRFDLIQSVNVRGTFVVTQACLPHLRKSEHARVLTLSPPLNLDPTWFAPSAYTVSKYGMSIVTLGVAQTERANGVAANCLWPLTAIATAAVQNLLGGDEGVAHSRTPQIVADAAAIMLGRDVDYTGNTAIVEDVLAEEGITDLSAYSHKPGQTSFAPDFFIDPKRLSDDDSSADALKMLYDL</sequence>
<dbReference type="InterPro" id="IPR051935">
    <property type="entry name" value="HSDL2"/>
</dbReference>
<dbReference type="PANTHER" id="PTHR42808">
    <property type="entry name" value="HYDROXYSTEROID DEHYDROGENASE-LIKE PROTEIN 2"/>
    <property type="match status" value="1"/>
</dbReference>
<dbReference type="PANTHER" id="PTHR42808:SF3">
    <property type="entry name" value="HYDROXYSTEROID DEHYDROGENASE-LIKE PROTEIN 2"/>
    <property type="match status" value="1"/>
</dbReference>
<accession>A0ABW7JV88</accession>
<protein>
    <submittedName>
        <fullName evidence="1">SDR family oxidoreductase</fullName>
    </submittedName>
</protein>
<dbReference type="RefSeq" id="WP_395116234.1">
    <property type="nucleotide sequence ID" value="NZ_JBIMSO010000061.1"/>
</dbReference>
<gene>
    <name evidence="1" type="ORF">ACHIPZ_19970</name>
</gene>
<comment type="caution">
    <text evidence="1">The sequence shown here is derived from an EMBL/GenBank/DDBJ whole genome shotgun (WGS) entry which is preliminary data.</text>
</comment>
<dbReference type="PRINTS" id="PR00081">
    <property type="entry name" value="GDHRDH"/>
</dbReference>
<dbReference type="Proteomes" id="UP001609175">
    <property type="component" value="Unassembled WGS sequence"/>
</dbReference>
<dbReference type="NCBIfam" id="NF006133">
    <property type="entry name" value="PRK08278.1"/>
    <property type="match status" value="1"/>
</dbReference>
<organism evidence="1 2">
    <name type="scientific">Antrihabitans spumae</name>
    <dbReference type="NCBI Taxonomy" id="3373370"/>
    <lineage>
        <taxon>Bacteria</taxon>
        <taxon>Bacillati</taxon>
        <taxon>Actinomycetota</taxon>
        <taxon>Actinomycetes</taxon>
        <taxon>Mycobacteriales</taxon>
        <taxon>Nocardiaceae</taxon>
        <taxon>Antrihabitans</taxon>
    </lineage>
</organism>
<reference evidence="1 2" key="1">
    <citation type="submission" date="2024-10" db="EMBL/GenBank/DDBJ databases">
        <authorList>
            <person name="Riesco R."/>
        </authorList>
    </citation>
    <scope>NUCLEOTIDE SEQUENCE [LARGE SCALE GENOMIC DNA]</scope>
    <source>
        <strain evidence="1 2">NCIMB 15449</strain>
    </source>
</reference>
<name>A0ABW7JV88_9NOCA</name>
<dbReference type="InterPro" id="IPR002347">
    <property type="entry name" value="SDR_fam"/>
</dbReference>
<dbReference type="InterPro" id="IPR036291">
    <property type="entry name" value="NAD(P)-bd_dom_sf"/>
</dbReference>